<feature type="transmembrane region" description="Helical" evidence="2">
    <location>
        <begin position="168"/>
        <end position="190"/>
    </location>
</feature>
<protein>
    <submittedName>
        <fullName evidence="3">Uncharacterized protein</fullName>
    </submittedName>
</protein>
<feature type="transmembrane region" description="Helical" evidence="2">
    <location>
        <begin position="105"/>
        <end position="124"/>
    </location>
</feature>
<evidence type="ECO:0000313" key="3">
    <source>
        <dbReference type="EMBL" id="ELQ43953.1"/>
    </source>
</evidence>
<evidence type="ECO:0000256" key="2">
    <source>
        <dbReference type="SAM" id="Phobius"/>
    </source>
</evidence>
<accession>A0AA97P8E7</accession>
<name>A0AA97P8E7_PYRO3</name>
<proteinExistence type="predicted"/>
<keyword evidence="2" id="KW-0812">Transmembrane</keyword>
<dbReference type="AlphaFoldDB" id="A0AA97P8E7"/>
<feature type="region of interest" description="Disordered" evidence="1">
    <location>
        <begin position="219"/>
        <end position="238"/>
    </location>
</feature>
<keyword evidence="2" id="KW-0472">Membrane</keyword>
<feature type="transmembrane region" description="Helical" evidence="2">
    <location>
        <begin position="24"/>
        <end position="47"/>
    </location>
</feature>
<evidence type="ECO:0000256" key="1">
    <source>
        <dbReference type="SAM" id="MobiDB-lite"/>
    </source>
</evidence>
<dbReference type="EMBL" id="JH793881">
    <property type="protein sequence ID" value="ELQ43953.1"/>
    <property type="molecule type" value="Genomic_DNA"/>
</dbReference>
<dbReference type="Proteomes" id="UP000011086">
    <property type="component" value="Unassembled WGS sequence"/>
</dbReference>
<feature type="transmembrane region" description="Helical" evidence="2">
    <location>
        <begin position="67"/>
        <end position="93"/>
    </location>
</feature>
<organism evidence="3">
    <name type="scientific">Pyricularia oryzae (strain Y34)</name>
    <name type="common">Rice blast fungus</name>
    <name type="synonym">Magnaporthe oryzae</name>
    <dbReference type="NCBI Taxonomy" id="1143189"/>
    <lineage>
        <taxon>Eukaryota</taxon>
        <taxon>Fungi</taxon>
        <taxon>Dikarya</taxon>
        <taxon>Ascomycota</taxon>
        <taxon>Pezizomycotina</taxon>
        <taxon>Sordariomycetes</taxon>
        <taxon>Sordariomycetidae</taxon>
        <taxon>Magnaporthales</taxon>
        <taxon>Pyriculariaceae</taxon>
        <taxon>Pyricularia</taxon>
    </lineage>
</organism>
<sequence>MDNNAYNNAGQPILSKVVSSKKSFLFKSAIGIAIILMDIIIIGVAAGNLNSTRYAFASSYYYYYSPFWTFIFIIPPAILSFVWQVAEFITLAVRKDRGIHPGAHVGLHLVLWLGYIVGATYAGLEVQSLDRYNREPYRSNRYYGSRYNYDNEDAEVQAALKRAFSFQMAILVFAVMLIIAHLTLFVRACIETHRRNKQVRARFLRLEIHRYAWKTGGGANLPLPSNPGEHGRDGGQSGPRGVLLSLKGHVVQHTYSWDRPNVKHRSRLFIPGPFDRPIVALPPRDGYLVYLSTKLGLSNGSCWPII</sequence>
<gene>
    <name evidence="3" type="ORF">OOU_Y34scaffold00119g16</name>
</gene>
<reference evidence="3" key="1">
    <citation type="journal article" date="2012" name="PLoS Genet.">
        <title>Comparative analysis of the genomes of two field isolates of the rice blast fungus Magnaporthe oryzae.</title>
        <authorList>
            <person name="Xue M."/>
            <person name="Yang J."/>
            <person name="Li Z."/>
            <person name="Hu S."/>
            <person name="Yao N."/>
            <person name="Dean R.A."/>
            <person name="Zhao W."/>
            <person name="Shen M."/>
            <person name="Zhang H."/>
            <person name="Li C."/>
            <person name="Liu L."/>
            <person name="Cao L."/>
            <person name="Xu X."/>
            <person name="Xing Y."/>
            <person name="Hsiang T."/>
            <person name="Zhang Z."/>
            <person name="Xu J.R."/>
            <person name="Peng Y.L."/>
        </authorList>
    </citation>
    <scope>NUCLEOTIDE SEQUENCE</scope>
    <source>
        <strain evidence="3">Y34</strain>
    </source>
</reference>
<keyword evidence="2" id="KW-1133">Transmembrane helix</keyword>